<dbReference type="InParanoid" id="A0A067MIL3"/>
<dbReference type="EMBL" id="KL198031">
    <property type="protein sequence ID" value="KDQ15628.1"/>
    <property type="molecule type" value="Genomic_DNA"/>
</dbReference>
<keyword evidence="1" id="KW-0175">Coiled coil</keyword>
<feature type="coiled-coil region" evidence="1">
    <location>
        <begin position="447"/>
        <end position="474"/>
    </location>
</feature>
<reference evidence="4" key="1">
    <citation type="journal article" date="2014" name="Proc. Natl. Acad. Sci. U.S.A.">
        <title>Extensive sampling of basidiomycete genomes demonstrates inadequacy of the white-rot/brown-rot paradigm for wood decay fungi.</title>
        <authorList>
            <person name="Riley R."/>
            <person name="Salamov A.A."/>
            <person name="Brown D.W."/>
            <person name="Nagy L.G."/>
            <person name="Floudas D."/>
            <person name="Held B.W."/>
            <person name="Levasseur A."/>
            <person name="Lombard V."/>
            <person name="Morin E."/>
            <person name="Otillar R."/>
            <person name="Lindquist E.A."/>
            <person name="Sun H."/>
            <person name="LaButti K.M."/>
            <person name="Schmutz J."/>
            <person name="Jabbour D."/>
            <person name="Luo H."/>
            <person name="Baker S.E."/>
            <person name="Pisabarro A.G."/>
            <person name="Walton J.D."/>
            <person name="Blanchette R.A."/>
            <person name="Henrissat B."/>
            <person name="Martin F."/>
            <person name="Cullen D."/>
            <person name="Hibbett D.S."/>
            <person name="Grigoriev I.V."/>
        </authorList>
    </citation>
    <scope>NUCLEOTIDE SEQUENCE [LARGE SCALE GENOMIC DNA]</scope>
    <source>
        <strain evidence="4">FD-172 SS1</strain>
    </source>
</reference>
<dbReference type="STRING" id="930990.A0A067MIL3"/>
<sequence length="880" mass="97215">MGDNTLLEQIEALEGERSYFADRDTFGEEDTQLMEEEVMQVWEDSGWAEEGESSTSGSVQGDVEMLGERPPTPDSTESERELARCDSGVSLGNTSASDAPNPFENTVVRLERLVTDYASMESELAEAKARVDELEGAKGEVEQMEQVLMVLEQEKADAVEKNERLLKEMQERESELLSSGTPDSHELESLKARYEELEALHAQARNYVEELNELYNQASNACAAAEARVTELETELLIPLTNPPANEPPSFQTPPEDEAMDPEQVAELLIAVERLRAERNDLRRTLSFSQVESKSLVEMLDQQVKSAHAEAREREQALESLQAELEVAYKRLSILEPTQQELAAVNKDLDLACRQVSRLELLSTGAFTAAQHIQLKLDAAEDALGVSRTSEDALRSTVVQLQAELGDAQGIIGEKEALLAAANEALSASDTQLQTALRACEEAVSGRDRLQSQVDMMEERLEEAEARARGLRRSAQLDSISGAPESVRLRTEIEDLELRILRRNEQIGILQHDIKRLDTNFRILEESNEELSTELATVTSEKKSLLEDCAAAREEREIVQAQVAQLEIEADTLSATIEEKDRLVDALRSELAQEKDAQAALHDTHHVELAATVQAVFENASRARTLASHLASANSALTAATHAHETPRFQLESQLAVEHESHQAALDELELKGAELSRAMAEKADMEEGLSAALSSAQEETQQAHDTITALESDLEARDQEMVSLQEEFSAAVQELESRTQNAESAIQTHLAALESLRTEKEALVKELASLEASSQQILEETTERLSAEIVAAHEDAAQARLSAETDVARLQSTLDASHQAHASLQSQYESLHQEYGRVRQELEARLQEVARQAETAESGGHKTRRCGGRVERKERTDGG</sequence>
<feature type="compositionally biased region" description="Basic and acidic residues" evidence="2">
    <location>
        <begin position="869"/>
        <end position="880"/>
    </location>
</feature>
<dbReference type="PANTHER" id="PTHR43941">
    <property type="entry name" value="STRUCTURAL MAINTENANCE OF CHROMOSOMES PROTEIN 2"/>
    <property type="match status" value="1"/>
</dbReference>
<dbReference type="SUPFAM" id="SSF57997">
    <property type="entry name" value="Tropomyosin"/>
    <property type="match status" value="1"/>
</dbReference>
<dbReference type="OrthoDB" id="10255344at2759"/>
<protein>
    <submittedName>
        <fullName evidence="3">Uncharacterized protein</fullName>
    </submittedName>
</protein>
<proteinExistence type="predicted"/>
<accession>A0A067MIL3</accession>
<feature type="coiled-coil region" evidence="1">
    <location>
        <begin position="265"/>
        <end position="331"/>
    </location>
</feature>
<dbReference type="Proteomes" id="UP000027195">
    <property type="component" value="Unassembled WGS sequence"/>
</dbReference>
<keyword evidence="4" id="KW-1185">Reference proteome</keyword>
<feature type="region of interest" description="Disordered" evidence="2">
    <location>
        <begin position="852"/>
        <end position="880"/>
    </location>
</feature>
<dbReference type="PANTHER" id="PTHR43941:SF1">
    <property type="entry name" value="STRUCTURAL MAINTENANCE OF CHROMOSOMES PROTEIN 2"/>
    <property type="match status" value="1"/>
</dbReference>
<feature type="coiled-coil region" evidence="1">
    <location>
        <begin position="659"/>
        <end position="781"/>
    </location>
</feature>
<dbReference type="AlphaFoldDB" id="A0A067MIL3"/>
<dbReference type="HOGENOM" id="CLU_327043_0_0_1"/>
<evidence type="ECO:0000256" key="2">
    <source>
        <dbReference type="SAM" id="MobiDB-lite"/>
    </source>
</evidence>
<gene>
    <name evidence="3" type="ORF">BOTBODRAFT_283613</name>
</gene>
<evidence type="ECO:0000313" key="3">
    <source>
        <dbReference type="EMBL" id="KDQ15628.1"/>
    </source>
</evidence>
<feature type="coiled-coil region" evidence="1">
    <location>
        <begin position="110"/>
        <end position="235"/>
    </location>
</feature>
<feature type="region of interest" description="Disordered" evidence="2">
    <location>
        <begin position="42"/>
        <end position="103"/>
    </location>
</feature>
<evidence type="ECO:0000313" key="4">
    <source>
        <dbReference type="Proteomes" id="UP000027195"/>
    </source>
</evidence>
<dbReference type="Gene3D" id="1.10.287.1490">
    <property type="match status" value="1"/>
</dbReference>
<feature type="coiled-coil region" evidence="1">
    <location>
        <begin position="514"/>
        <end position="597"/>
    </location>
</feature>
<name>A0A067MIL3_BOTB1</name>
<evidence type="ECO:0000256" key="1">
    <source>
        <dbReference type="SAM" id="Coils"/>
    </source>
</evidence>
<organism evidence="3 4">
    <name type="scientific">Botryobasidium botryosum (strain FD-172 SS1)</name>
    <dbReference type="NCBI Taxonomy" id="930990"/>
    <lineage>
        <taxon>Eukaryota</taxon>
        <taxon>Fungi</taxon>
        <taxon>Dikarya</taxon>
        <taxon>Basidiomycota</taxon>
        <taxon>Agaricomycotina</taxon>
        <taxon>Agaricomycetes</taxon>
        <taxon>Cantharellales</taxon>
        <taxon>Botryobasidiaceae</taxon>
        <taxon>Botryobasidium</taxon>
    </lineage>
</organism>